<sequence>MDSNQPPTNRQTDHLGVNKMGKNIKKSPLHQPNFATAAGRQQPQPQVYNINKNDFRDIVQQLTGSPLRDQPPRPPQTHLRPPNNRLQRVRPPPLASTGRPQLPTNPHVPMRMPAPGLMPYPNNLGWPPPPVQYDQHSPNMLLPSPPPDVWGNTAESPISAYMRYLQNSIIDSGPRQPHPFPQGHMQHQVPAQNLPHPHAFPNPAMPPRGNGPPTNLPSPRFNGPPPLLPSPRANGPPPLLASPRMSGPMPPLPSPRANGPPRLLPSPTSQFLLPSPTGFINLLSPRSPYPLLSPGFDYPPISPNFSFASMGQSGVLGPGPHPPPSPGYGFPLPPSGFFPVPSPRWRNQ</sequence>
<accession>A0A8X8X4L0</accession>
<evidence type="ECO:0000256" key="1">
    <source>
        <dbReference type="SAM" id="MobiDB-lite"/>
    </source>
</evidence>
<dbReference type="AlphaFoldDB" id="A0A8X8X4L0"/>
<dbReference type="Pfam" id="PF05678">
    <property type="entry name" value="VQ"/>
    <property type="match status" value="1"/>
</dbReference>
<dbReference type="PANTHER" id="PTHR33783:SF1">
    <property type="entry name" value="PROTEIN HAIKU1"/>
    <property type="match status" value="1"/>
</dbReference>
<dbReference type="Proteomes" id="UP000298416">
    <property type="component" value="Unassembled WGS sequence"/>
</dbReference>
<feature type="region of interest" description="Disordered" evidence="1">
    <location>
        <begin position="310"/>
        <end position="330"/>
    </location>
</feature>
<dbReference type="InterPro" id="IPR008889">
    <property type="entry name" value="VQ"/>
</dbReference>
<dbReference type="EMBL" id="PNBA02000012">
    <property type="protein sequence ID" value="KAG6405376.1"/>
    <property type="molecule type" value="Genomic_DNA"/>
</dbReference>
<feature type="region of interest" description="Disordered" evidence="1">
    <location>
        <begin position="1"/>
        <end position="106"/>
    </location>
</feature>
<feature type="domain" description="VQ" evidence="2">
    <location>
        <begin position="43"/>
        <end position="66"/>
    </location>
</feature>
<protein>
    <recommendedName>
        <fullName evidence="2">VQ domain-containing protein</fullName>
    </recommendedName>
</protein>
<feature type="compositionally biased region" description="Pro residues" evidence="1">
    <location>
        <begin position="198"/>
        <end position="240"/>
    </location>
</feature>
<comment type="caution">
    <text evidence="3">The sequence shown here is derived from an EMBL/GenBank/DDBJ whole genome shotgun (WGS) entry which is preliminary data.</text>
</comment>
<keyword evidence="4" id="KW-1185">Reference proteome</keyword>
<gene>
    <name evidence="3" type="ORF">SASPL_132965</name>
</gene>
<proteinExistence type="predicted"/>
<feature type="compositionally biased region" description="Polar residues" evidence="1">
    <location>
        <begin position="1"/>
        <end position="10"/>
    </location>
</feature>
<reference evidence="3" key="2">
    <citation type="submission" date="2020-08" db="EMBL/GenBank/DDBJ databases">
        <title>Plant Genome Project.</title>
        <authorList>
            <person name="Zhang R.-G."/>
        </authorList>
    </citation>
    <scope>NUCLEOTIDE SEQUENCE</scope>
    <source>
        <strain evidence="3">Huo1</strain>
        <tissue evidence="3">Leaf</tissue>
    </source>
</reference>
<feature type="compositionally biased region" description="Pro residues" evidence="1">
    <location>
        <begin position="319"/>
        <end position="330"/>
    </location>
</feature>
<feature type="region of interest" description="Disordered" evidence="1">
    <location>
        <begin position="170"/>
        <end position="261"/>
    </location>
</feature>
<dbReference type="PANTHER" id="PTHR33783">
    <property type="entry name" value="PROTEIN HAIKU1"/>
    <property type="match status" value="1"/>
</dbReference>
<evidence type="ECO:0000313" key="3">
    <source>
        <dbReference type="EMBL" id="KAG6405376.1"/>
    </source>
</evidence>
<dbReference type="InterPro" id="IPR039612">
    <property type="entry name" value="VQ_5/9/14"/>
</dbReference>
<organism evidence="3">
    <name type="scientific">Salvia splendens</name>
    <name type="common">Scarlet sage</name>
    <dbReference type="NCBI Taxonomy" id="180675"/>
    <lineage>
        <taxon>Eukaryota</taxon>
        <taxon>Viridiplantae</taxon>
        <taxon>Streptophyta</taxon>
        <taxon>Embryophyta</taxon>
        <taxon>Tracheophyta</taxon>
        <taxon>Spermatophyta</taxon>
        <taxon>Magnoliopsida</taxon>
        <taxon>eudicotyledons</taxon>
        <taxon>Gunneridae</taxon>
        <taxon>Pentapetalae</taxon>
        <taxon>asterids</taxon>
        <taxon>lamiids</taxon>
        <taxon>Lamiales</taxon>
        <taxon>Lamiaceae</taxon>
        <taxon>Nepetoideae</taxon>
        <taxon>Mentheae</taxon>
        <taxon>Salviinae</taxon>
        <taxon>Salvia</taxon>
        <taxon>Salvia subgen. Calosphace</taxon>
        <taxon>core Calosphace</taxon>
    </lineage>
</organism>
<dbReference type="OrthoDB" id="783585at2759"/>
<reference evidence="3" key="1">
    <citation type="submission" date="2018-01" db="EMBL/GenBank/DDBJ databases">
        <authorList>
            <person name="Mao J.F."/>
        </authorList>
    </citation>
    <scope>NUCLEOTIDE SEQUENCE</scope>
    <source>
        <strain evidence="3">Huo1</strain>
        <tissue evidence="3">Leaf</tissue>
    </source>
</reference>
<evidence type="ECO:0000259" key="2">
    <source>
        <dbReference type="Pfam" id="PF05678"/>
    </source>
</evidence>
<evidence type="ECO:0000313" key="4">
    <source>
        <dbReference type="Proteomes" id="UP000298416"/>
    </source>
</evidence>
<feature type="compositionally biased region" description="Polar residues" evidence="1">
    <location>
        <begin position="39"/>
        <end position="52"/>
    </location>
</feature>
<name>A0A8X8X4L0_SALSN</name>